<dbReference type="Proteomes" id="UP001296009">
    <property type="component" value="Chromosome"/>
</dbReference>
<name>A0AAD2GQN4_9CAUD</name>
<organism evidence="1 2">
    <name type="scientific">Klebsiella phage vB_Ko_K66PH128C1</name>
    <dbReference type="NCBI Taxonomy" id="3071610"/>
    <lineage>
        <taxon>Viruses</taxon>
        <taxon>Duplodnaviria</taxon>
        <taxon>Heunggongvirae</taxon>
        <taxon>Uroviricota</taxon>
        <taxon>Caudoviricetes</taxon>
        <taxon>Autographivirales</taxon>
        <taxon>Autoscriptoviridae</taxon>
        <taxon>Slopekvirinae</taxon>
        <taxon>Drulisvirus</taxon>
        <taxon>Drulisvirus K66PH128C1</taxon>
    </lineage>
</organism>
<accession>A0AAD2GQN4</accession>
<proteinExistence type="predicted"/>
<evidence type="ECO:0000313" key="2">
    <source>
        <dbReference type="Proteomes" id="UP001296009"/>
    </source>
</evidence>
<evidence type="ECO:0000313" key="1">
    <source>
        <dbReference type="EMBL" id="CAK1344509.1"/>
    </source>
</evidence>
<protein>
    <submittedName>
        <fullName evidence="1">Uncharacterized protein</fullName>
    </submittedName>
</protein>
<gene>
    <name evidence="1" type="ORF">K66PH128C1_LOCUS19</name>
</gene>
<keyword evidence="2" id="KW-1185">Reference proteome</keyword>
<dbReference type="EMBL" id="OY757062">
    <property type="protein sequence ID" value="CAK1344509.1"/>
    <property type="molecule type" value="Genomic_DNA"/>
</dbReference>
<reference evidence="1" key="1">
    <citation type="submission" date="2023-10" db="EMBL/GenBank/DDBJ databases">
        <authorList>
            <person name="Robby Concha-Eloko"/>
            <person name="Pilar Barberan- Martinez"/>
            <person name="Rafael Sanjuan"/>
            <person name="Pilar Domingo-Calap"/>
        </authorList>
    </citation>
    <scope>NUCLEOTIDE SEQUENCE</scope>
</reference>
<sequence length="644" mass="71649">MNSRKLYLLSAETLESASRIQRWCSQLIASTPKLPRAQCKSNLDSTLSERCIHPDIAGPTPPLGWLYGHITTGRSSHFTIHDEIATETNTETTKMNETNAAAVETSEAWRELPTVLCQPPKFEGLEQRDSFYQAGDYWVSFVETAAVEHHAHVDSDAAKLHAVRGVSDYLLGGWDAWYGRLLTCSDVASTFNLGELPSKFKEMLNTMSSAASKGMGFGDHFVPEDADSLCSKLETNTGYKVHKLARALYLKHLQGDTWRNTRGDYSTHHEAGAVRMLAKLHGLVVNRFAVPIGLGFEDGNPLVILAEPVCRDGHRVESFRTKSMRLGKWLQSVWGNAKDIRPLVEDIKVLNRPSTTYLCTTEQEWYNAYEGGQGSCMTGNSFEYSPVRCYASTSHGLPDNGLRLFIQYVGELFGDNFEVQVRAIVNINEKTYVRAYGTAADAVLRAAGYERDGDCLDGCILARIPYPGDSDRVLMPYLDGDNDYVDGHTVAGVECFVVTGDGEYQALEPDGYIYLEGGECCACCDSRMQHDESYSTEDGEVCENCIDEYAHAVGRLGRYHIGNYLTWSDYHDGYVHDNDIQECDITGPVHDRLQMYDAQGYTVLGMYVEKTADGDYILTEEACEHLGEDYLGGEPAEDEQEEAA</sequence>